<name>A0AAE1A5Z7_9GAST</name>
<evidence type="ECO:0000313" key="4">
    <source>
        <dbReference type="Proteomes" id="UP001283361"/>
    </source>
</evidence>
<accession>A0AAE1A5Z7</accession>
<evidence type="ECO:0000259" key="2">
    <source>
        <dbReference type="Pfam" id="PF07859"/>
    </source>
</evidence>
<dbReference type="SUPFAM" id="SSF53474">
    <property type="entry name" value="alpha/beta-Hydrolases"/>
    <property type="match status" value="1"/>
</dbReference>
<evidence type="ECO:0000313" key="3">
    <source>
        <dbReference type="EMBL" id="KAK3781076.1"/>
    </source>
</evidence>
<feature type="domain" description="Alpha/beta hydrolase fold-3" evidence="2">
    <location>
        <begin position="97"/>
        <end position="300"/>
    </location>
</feature>
<dbReference type="AlphaFoldDB" id="A0AAE1A5Z7"/>
<dbReference type="PANTHER" id="PTHR48081:SF8">
    <property type="entry name" value="ALPHA_BETA HYDROLASE FOLD-3 DOMAIN-CONTAINING PROTEIN-RELATED"/>
    <property type="match status" value="1"/>
</dbReference>
<dbReference type="InterPro" id="IPR013094">
    <property type="entry name" value="AB_hydrolase_3"/>
</dbReference>
<dbReference type="GO" id="GO:0016787">
    <property type="term" value="F:hydrolase activity"/>
    <property type="evidence" value="ECO:0007669"/>
    <property type="project" value="UniProtKB-KW"/>
</dbReference>
<dbReference type="Gene3D" id="3.40.50.1820">
    <property type="entry name" value="alpha/beta hydrolase"/>
    <property type="match status" value="1"/>
</dbReference>
<evidence type="ECO:0000256" key="1">
    <source>
        <dbReference type="ARBA" id="ARBA00022801"/>
    </source>
</evidence>
<dbReference type="Pfam" id="PF07859">
    <property type="entry name" value="Abhydrolase_3"/>
    <property type="match status" value="1"/>
</dbReference>
<dbReference type="PANTHER" id="PTHR48081">
    <property type="entry name" value="AB HYDROLASE SUPERFAMILY PROTEIN C4A8.06C"/>
    <property type="match status" value="1"/>
</dbReference>
<organism evidence="3 4">
    <name type="scientific">Elysia crispata</name>
    <name type="common">lettuce slug</name>
    <dbReference type="NCBI Taxonomy" id="231223"/>
    <lineage>
        <taxon>Eukaryota</taxon>
        <taxon>Metazoa</taxon>
        <taxon>Spiralia</taxon>
        <taxon>Lophotrochozoa</taxon>
        <taxon>Mollusca</taxon>
        <taxon>Gastropoda</taxon>
        <taxon>Heterobranchia</taxon>
        <taxon>Euthyneura</taxon>
        <taxon>Panpulmonata</taxon>
        <taxon>Sacoglossa</taxon>
        <taxon>Placobranchoidea</taxon>
        <taxon>Plakobranchidae</taxon>
        <taxon>Elysia</taxon>
    </lineage>
</organism>
<keyword evidence="4" id="KW-1185">Reference proteome</keyword>
<dbReference type="InterPro" id="IPR050300">
    <property type="entry name" value="GDXG_lipolytic_enzyme"/>
</dbReference>
<proteinExistence type="predicted"/>
<dbReference type="InterPro" id="IPR029058">
    <property type="entry name" value="AB_hydrolase_fold"/>
</dbReference>
<gene>
    <name evidence="3" type="ORF">RRG08_010087</name>
</gene>
<dbReference type="Proteomes" id="UP001283361">
    <property type="component" value="Unassembled WGS sequence"/>
</dbReference>
<sequence>MDKAKALWAPFASKYEIHEETYKLQAKLVELGNRPYYMLGLEEAREQSIRTANEVQGTVDFHGVESEMTVPSPYDPEGISVTVYKPEPCVDNPAIFIFFHGGGLVVGHRKNIANTMKIIAMESRSIVVNSSYRLLPNKDSPCAPFEDGVAVTRWVMANKTVVGGTESSKVGVGGESSGGHITACITNEVTGLDFHILVYPVADTSFSQESCTEFASVPILDKKTILWFIEHSMGHIPNLAKDSTYNPMTRTNTGLSPPALIILAELDPLVGSGLDYAEKLRTSGVPVQCEILRGVPHTVFTSRAVTETVSAQAYEYMVNFIKKF</sequence>
<dbReference type="EMBL" id="JAWDGP010002668">
    <property type="protein sequence ID" value="KAK3781076.1"/>
    <property type="molecule type" value="Genomic_DNA"/>
</dbReference>
<comment type="caution">
    <text evidence="3">The sequence shown here is derived from an EMBL/GenBank/DDBJ whole genome shotgun (WGS) entry which is preliminary data.</text>
</comment>
<protein>
    <recommendedName>
        <fullName evidence="2">Alpha/beta hydrolase fold-3 domain-containing protein</fullName>
    </recommendedName>
</protein>
<reference evidence="3" key="1">
    <citation type="journal article" date="2023" name="G3 (Bethesda)">
        <title>A reference genome for the long-term kleptoplast-retaining sea slug Elysia crispata morphotype clarki.</title>
        <authorList>
            <person name="Eastman K.E."/>
            <person name="Pendleton A.L."/>
            <person name="Shaikh M.A."/>
            <person name="Suttiyut T."/>
            <person name="Ogas R."/>
            <person name="Tomko P."/>
            <person name="Gavelis G."/>
            <person name="Widhalm J.R."/>
            <person name="Wisecaver J.H."/>
        </authorList>
    </citation>
    <scope>NUCLEOTIDE SEQUENCE</scope>
    <source>
        <strain evidence="3">ECLA1</strain>
    </source>
</reference>
<keyword evidence="1" id="KW-0378">Hydrolase</keyword>